<dbReference type="PROSITE" id="PS51257">
    <property type="entry name" value="PROKAR_LIPOPROTEIN"/>
    <property type="match status" value="1"/>
</dbReference>
<dbReference type="Pfam" id="PF12158">
    <property type="entry name" value="DUF3592"/>
    <property type="match status" value="1"/>
</dbReference>
<keyword evidence="5" id="KW-1185">Reference proteome</keyword>
<keyword evidence="2" id="KW-1133">Transmembrane helix</keyword>
<dbReference type="Proteomes" id="UP000243542">
    <property type="component" value="Unassembled WGS sequence"/>
</dbReference>
<sequence length="310" mass="32932">MRNILRLRPVHHILVTSAAVLLACAAVLALQLAEFGQARAALEGFGPQTTATVTGSAEDSATVRFAVPGRPDVSATIGLDSTPPANGSRVPVRYDPADPARAVIPGATPLITADRASTYATVTVVAALAVLLVTGFLLLTRFVRPARAAVRSTVPVRRVKLQRGLLTRSWLETEGATPRWIPVYFSPTLIGLPSPVKVEVLGDLRQDRHVAVRVAGEVLYPAGATRMAEPRGRRTDNPAGPDEERSAAAVRPVPLRHQFRTDLPVLAVAPVAGVFWALVDGSGFTGWLVVTVLIAAFGFWWAALRGSDPS</sequence>
<feature type="compositionally biased region" description="Basic and acidic residues" evidence="1">
    <location>
        <begin position="228"/>
        <end position="246"/>
    </location>
</feature>
<dbReference type="RefSeq" id="WP_098509287.1">
    <property type="nucleotide sequence ID" value="NZ_JBIAKZ010000050.1"/>
</dbReference>
<dbReference type="InterPro" id="IPR021994">
    <property type="entry name" value="DUF3592"/>
</dbReference>
<feature type="region of interest" description="Disordered" evidence="1">
    <location>
        <begin position="227"/>
        <end position="247"/>
    </location>
</feature>
<evidence type="ECO:0000259" key="3">
    <source>
        <dbReference type="Pfam" id="PF12158"/>
    </source>
</evidence>
<gene>
    <name evidence="4" type="ORF">ATK36_0033</name>
</gene>
<keyword evidence="2" id="KW-0472">Membrane</keyword>
<evidence type="ECO:0000313" key="4">
    <source>
        <dbReference type="EMBL" id="PFG56517.1"/>
    </source>
</evidence>
<evidence type="ECO:0000256" key="1">
    <source>
        <dbReference type="SAM" id="MobiDB-lite"/>
    </source>
</evidence>
<feature type="domain" description="DUF3592" evidence="3">
    <location>
        <begin position="62"/>
        <end position="104"/>
    </location>
</feature>
<keyword evidence="2" id="KW-0812">Transmembrane</keyword>
<comment type="caution">
    <text evidence="4">The sequence shown here is derived from an EMBL/GenBank/DDBJ whole genome shotgun (WGS) entry which is preliminary data.</text>
</comment>
<dbReference type="AlphaFoldDB" id="A0A2A9FYH3"/>
<reference evidence="4 5" key="1">
    <citation type="submission" date="2017-10" db="EMBL/GenBank/DDBJ databases">
        <title>Sequencing the genomes of 1000 actinobacteria strains.</title>
        <authorList>
            <person name="Klenk H.-P."/>
        </authorList>
    </citation>
    <scope>NUCLEOTIDE SEQUENCE [LARGE SCALE GENOMIC DNA]</scope>
    <source>
        <strain evidence="4 5">DSM 46092</strain>
    </source>
</reference>
<proteinExistence type="predicted"/>
<evidence type="ECO:0000256" key="2">
    <source>
        <dbReference type="SAM" id="Phobius"/>
    </source>
</evidence>
<dbReference type="EMBL" id="PDJK01000001">
    <property type="protein sequence ID" value="PFG56517.1"/>
    <property type="molecule type" value="Genomic_DNA"/>
</dbReference>
<feature type="transmembrane region" description="Helical" evidence="2">
    <location>
        <begin position="284"/>
        <end position="304"/>
    </location>
</feature>
<feature type="transmembrane region" description="Helical" evidence="2">
    <location>
        <begin position="119"/>
        <end position="139"/>
    </location>
</feature>
<evidence type="ECO:0000313" key="5">
    <source>
        <dbReference type="Proteomes" id="UP000243542"/>
    </source>
</evidence>
<accession>A0A2A9FYH3</accession>
<protein>
    <recommendedName>
        <fullName evidence="3">DUF3592 domain-containing protein</fullName>
    </recommendedName>
</protein>
<name>A0A2A9FYH3_9PSEU</name>
<organism evidence="4 5">
    <name type="scientific">Amycolatopsis sulphurea</name>
    <dbReference type="NCBI Taxonomy" id="76022"/>
    <lineage>
        <taxon>Bacteria</taxon>
        <taxon>Bacillati</taxon>
        <taxon>Actinomycetota</taxon>
        <taxon>Actinomycetes</taxon>
        <taxon>Pseudonocardiales</taxon>
        <taxon>Pseudonocardiaceae</taxon>
        <taxon>Amycolatopsis</taxon>
    </lineage>
</organism>